<evidence type="ECO:0000313" key="1">
    <source>
        <dbReference type="EMBL" id="CAL1529374.1"/>
    </source>
</evidence>
<protein>
    <submittedName>
        <fullName evidence="1">Uncharacterized protein</fullName>
    </submittedName>
</protein>
<gene>
    <name evidence="1" type="ORF">GSLYS_00003529001</name>
</gene>
<name>A0AAV2HA32_LYMST</name>
<reference evidence="1 2" key="1">
    <citation type="submission" date="2024-04" db="EMBL/GenBank/DDBJ databases">
        <authorList>
            <consortium name="Genoscope - CEA"/>
            <person name="William W."/>
        </authorList>
    </citation>
    <scope>NUCLEOTIDE SEQUENCE [LARGE SCALE GENOMIC DNA]</scope>
</reference>
<dbReference type="AlphaFoldDB" id="A0AAV2HA32"/>
<comment type="caution">
    <text evidence="1">The sequence shown here is derived from an EMBL/GenBank/DDBJ whole genome shotgun (WGS) entry which is preliminary data.</text>
</comment>
<dbReference type="EMBL" id="CAXITT010000047">
    <property type="protein sequence ID" value="CAL1529374.1"/>
    <property type="molecule type" value="Genomic_DNA"/>
</dbReference>
<proteinExistence type="predicted"/>
<dbReference type="Proteomes" id="UP001497497">
    <property type="component" value="Unassembled WGS sequence"/>
</dbReference>
<sequence length="164" mass="18037">MGEGFIGDEDHVNDQDLVIFPRRDELPEDNSRGQYFPTPQMLLNRESSQLKGASWSDEHISAGFFPETARTHPNDTLSSSFAAFSNFGPDLLRDPSSSDVTFSDGEFDSNNHDCETIATKSCSSDEACSCNGLYHCVIGRCALKSTQLPSYTPLGIWGEAIPFD</sequence>
<organism evidence="1 2">
    <name type="scientific">Lymnaea stagnalis</name>
    <name type="common">Great pond snail</name>
    <name type="synonym">Helix stagnalis</name>
    <dbReference type="NCBI Taxonomy" id="6523"/>
    <lineage>
        <taxon>Eukaryota</taxon>
        <taxon>Metazoa</taxon>
        <taxon>Spiralia</taxon>
        <taxon>Lophotrochozoa</taxon>
        <taxon>Mollusca</taxon>
        <taxon>Gastropoda</taxon>
        <taxon>Heterobranchia</taxon>
        <taxon>Euthyneura</taxon>
        <taxon>Panpulmonata</taxon>
        <taxon>Hygrophila</taxon>
        <taxon>Lymnaeoidea</taxon>
        <taxon>Lymnaeidae</taxon>
        <taxon>Lymnaea</taxon>
    </lineage>
</organism>
<keyword evidence="2" id="KW-1185">Reference proteome</keyword>
<evidence type="ECO:0000313" key="2">
    <source>
        <dbReference type="Proteomes" id="UP001497497"/>
    </source>
</evidence>
<accession>A0AAV2HA32</accession>